<feature type="domain" description="HTH gntR-type" evidence="4">
    <location>
        <begin position="19"/>
        <end position="86"/>
    </location>
</feature>
<protein>
    <submittedName>
        <fullName evidence="5">UbiC transcription regulator-associated domain-containing protein</fullName>
    </submittedName>
</protein>
<dbReference type="RefSeq" id="WP_234785064.1">
    <property type="nucleotide sequence ID" value="NZ_BCTB01000053.1"/>
</dbReference>
<dbReference type="Pfam" id="PF00392">
    <property type="entry name" value="GntR"/>
    <property type="match status" value="1"/>
</dbReference>
<dbReference type="PANTHER" id="PTHR44846:SF16">
    <property type="entry name" value="TRANSCRIPTIONAL REGULATOR PHNF-RELATED"/>
    <property type="match status" value="1"/>
</dbReference>
<dbReference type="AlphaFoldDB" id="A0A100XJ18"/>
<keyword evidence="1" id="KW-0805">Transcription regulation</keyword>
<evidence type="ECO:0000256" key="2">
    <source>
        <dbReference type="ARBA" id="ARBA00023125"/>
    </source>
</evidence>
<dbReference type="GO" id="GO:0003677">
    <property type="term" value="F:DNA binding"/>
    <property type="evidence" value="ECO:0007669"/>
    <property type="project" value="UniProtKB-KW"/>
</dbReference>
<dbReference type="InterPro" id="IPR011663">
    <property type="entry name" value="UTRA"/>
</dbReference>
<dbReference type="Gene3D" id="1.10.10.10">
    <property type="entry name" value="Winged helix-like DNA-binding domain superfamily/Winged helix DNA-binding domain"/>
    <property type="match status" value="1"/>
</dbReference>
<organism evidence="5 6">
    <name type="scientific">Mycolicibacterium thermoresistibile</name>
    <name type="common">Mycobacterium thermoresistibile</name>
    <dbReference type="NCBI Taxonomy" id="1797"/>
    <lineage>
        <taxon>Bacteria</taxon>
        <taxon>Bacillati</taxon>
        <taxon>Actinomycetota</taxon>
        <taxon>Actinomycetes</taxon>
        <taxon>Mycobacteriales</taxon>
        <taxon>Mycobacteriaceae</taxon>
        <taxon>Mycolicibacterium</taxon>
    </lineage>
</organism>
<evidence type="ECO:0000259" key="4">
    <source>
        <dbReference type="PROSITE" id="PS50949"/>
    </source>
</evidence>
<accession>A0A100XJ18</accession>
<evidence type="ECO:0000256" key="3">
    <source>
        <dbReference type="ARBA" id="ARBA00023163"/>
    </source>
</evidence>
<gene>
    <name evidence="5" type="ORF">RMCT_4509</name>
</gene>
<comment type="caution">
    <text evidence="5">The sequence shown here is derived from an EMBL/GenBank/DDBJ whole genome shotgun (WGS) entry which is preliminary data.</text>
</comment>
<evidence type="ECO:0000256" key="1">
    <source>
        <dbReference type="ARBA" id="ARBA00023015"/>
    </source>
</evidence>
<dbReference type="SUPFAM" id="SSF64288">
    <property type="entry name" value="Chorismate lyase-like"/>
    <property type="match status" value="1"/>
</dbReference>
<proteinExistence type="predicted"/>
<dbReference type="GO" id="GO:0003700">
    <property type="term" value="F:DNA-binding transcription factor activity"/>
    <property type="evidence" value="ECO:0007669"/>
    <property type="project" value="InterPro"/>
</dbReference>
<reference evidence="6" key="2">
    <citation type="submission" date="2016-02" db="EMBL/GenBank/DDBJ databases">
        <title>Draft genome sequence of five rapidly growing Mycobacterium species.</title>
        <authorList>
            <person name="Katahira K."/>
            <person name="Gotou Y."/>
            <person name="Iida K."/>
            <person name="Ogura Y."/>
            <person name="Hayashi T."/>
        </authorList>
    </citation>
    <scope>NUCLEOTIDE SEQUENCE [LARGE SCALE GENOMIC DNA]</scope>
    <source>
        <strain evidence="6">JCM6362</strain>
    </source>
</reference>
<dbReference type="STRING" id="1797.RMCT_4509"/>
<dbReference type="PRINTS" id="PR00035">
    <property type="entry name" value="HTHGNTR"/>
</dbReference>
<evidence type="ECO:0000313" key="6">
    <source>
        <dbReference type="Proteomes" id="UP000069654"/>
    </source>
</evidence>
<dbReference type="InterPro" id="IPR028978">
    <property type="entry name" value="Chorismate_lyase_/UTRA_dom_sf"/>
</dbReference>
<dbReference type="EMBL" id="BCTB01000053">
    <property type="protein sequence ID" value="GAT17540.1"/>
    <property type="molecule type" value="Genomic_DNA"/>
</dbReference>
<name>A0A100XJ18_MYCTH</name>
<evidence type="ECO:0000313" key="5">
    <source>
        <dbReference type="EMBL" id="GAT17540.1"/>
    </source>
</evidence>
<dbReference type="SUPFAM" id="SSF46785">
    <property type="entry name" value="Winged helix' DNA-binding domain"/>
    <property type="match status" value="1"/>
</dbReference>
<dbReference type="Pfam" id="PF07702">
    <property type="entry name" value="UTRA"/>
    <property type="match status" value="1"/>
</dbReference>
<dbReference type="InterPro" id="IPR036388">
    <property type="entry name" value="WH-like_DNA-bd_sf"/>
</dbReference>
<dbReference type="Gene3D" id="3.40.1410.10">
    <property type="entry name" value="Chorismate lyase-like"/>
    <property type="match status" value="1"/>
</dbReference>
<keyword evidence="2" id="KW-0238">DNA-binding</keyword>
<dbReference type="Proteomes" id="UP000069654">
    <property type="component" value="Unassembled WGS sequence"/>
</dbReference>
<dbReference type="CDD" id="cd07377">
    <property type="entry name" value="WHTH_GntR"/>
    <property type="match status" value="1"/>
</dbReference>
<dbReference type="InterPro" id="IPR050679">
    <property type="entry name" value="Bact_HTH_transcr_reg"/>
</dbReference>
<dbReference type="InterPro" id="IPR000524">
    <property type="entry name" value="Tscrpt_reg_HTH_GntR"/>
</dbReference>
<dbReference type="InterPro" id="IPR036390">
    <property type="entry name" value="WH_DNA-bd_sf"/>
</dbReference>
<keyword evidence="3" id="KW-0804">Transcription</keyword>
<sequence length="249" mass="28034">MTRTATPMRSTTINRFADRPLYRQLSEVLEARLIERARPGDRLPSEAELSGQFGVNRLTVRRALHELAQRGIIETVHGRGSFVARQPVRYRLSATRDASFTRGMRELGHPVRIEVLGAETTRCRRLRTELHTAGEVLTTTTLRHVDGQPWSVSVTSIALDRFPGIAQQWSGSTSLFDFLWQTFGVRMRRAYRSFSAVLADLAEAQHLGLRTGAPVLEMRGLNVDQHGAPVAVVRHRFRGDRVELTVDLA</sequence>
<dbReference type="PROSITE" id="PS50949">
    <property type="entry name" value="HTH_GNTR"/>
    <property type="match status" value="1"/>
</dbReference>
<dbReference type="PANTHER" id="PTHR44846">
    <property type="entry name" value="MANNOSYL-D-GLYCERATE TRANSPORT/METABOLISM SYSTEM REPRESSOR MNGR-RELATED"/>
    <property type="match status" value="1"/>
</dbReference>
<dbReference type="SMART" id="SM00866">
    <property type="entry name" value="UTRA"/>
    <property type="match status" value="1"/>
</dbReference>
<reference evidence="5 6" key="1">
    <citation type="journal article" date="2016" name="Genome Announc.">
        <title>Draft Genome Sequences of Five Rapidly Growing Mycobacterium Species, M. thermoresistibile, M. fortuitum subsp. acetamidolyticum, M. canariasense, M. brisbanense, and M. novocastrense.</title>
        <authorList>
            <person name="Katahira K."/>
            <person name="Ogura Y."/>
            <person name="Gotoh Y."/>
            <person name="Hayashi T."/>
        </authorList>
    </citation>
    <scope>NUCLEOTIDE SEQUENCE [LARGE SCALE GENOMIC DNA]</scope>
    <source>
        <strain evidence="5 6">JCM6362</strain>
    </source>
</reference>
<dbReference type="SMART" id="SM00345">
    <property type="entry name" value="HTH_GNTR"/>
    <property type="match status" value="1"/>
</dbReference>